<dbReference type="Gene3D" id="1.20.1280.50">
    <property type="match status" value="1"/>
</dbReference>
<feature type="transmembrane region" description="Helical" evidence="1">
    <location>
        <begin position="856"/>
        <end position="880"/>
    </location>
</feature>
<reference evidence="2" key="1">
    <citation type="submission" date="2020-11" db="EMBL/GenBank/DDBJ databases">
        <authorList>
            <consortium name="DOE Joint Genome Institute"/>
            <person name="Ahrendt S."/>
            <person name="Riley R."/>
            <person name="Andreopoulos W."/>
            <person name="Labutti K."/>
            <person name="Pangilinan J."/>
            <person name="Ruiz-Duenas F.J."/>
            <person name="Barrasa J.M."/>
            <person name="Sanchez-Garcia M."/>
            <person name="Camarero S."/>
            <person name="Miyauchi S."/>
            <person name="Serrano A."/>
            <person name="Linde D."/>
            <person name="Babiker R."/>
            <person name="Drula E."/>
            <person name="Ayuso-Fernandez I."/>
            <person name="Pacheco R."/>
            <person name="Padilla G."/>
            <person name="Ferreira P."/>
            <person name="Barriuso J."/>
            <person name="Kellner H."/>
            <person name="Castanera R."/>
            <person name="Alfaro M."/>
            <person name="Ramirez L."/>
            <person name="Pisabarro A.G."/>
            <person name="Kuo A."/>
            <person name="Tritt A."/>
            <person name="Lipzen A."/>
            <person name="He G."/>
            <person name="Yan M."/>
            <person name="Ng V."/>
            <person name="Cullen D."/>
            <person name="Martin F."/>
            <person name="Rosso M.-N."/>
            <person name="Henrissat B."/>
            <person name="Hibbett D."/>
            <person name="Martinez A.T."/>
            <person name="Grigoriev I.V."/>
        </authorList>
    </citation>
    <scope>NUCLEOTIDE SEQUENCE</scope>
    <source>
        <strain evidence="2">AH 40177</strain>
    </source>
</reference>
<comment type="caution">
    <text evidence="2">The sequence shown here is derived from an EMBL/GenBank/DDBJ whole genome shotgun (WGS) entry which is preliminary data.</text>
</comment>
<gene>
    <name evidence="2" type="ORF">BDP27DRAFT_1452156</name>
</gene>
<dbReference type="EMBL" id="JADNRY010000195">
    <property type="protein sequence ID" value="KAF9061637.1"/>
    <property type="molecule type" value="Genomic_DNA"/>
</dbReference>
<dbReference type="InterPro" id="IPR032675">
    <property type="entry name" value="LRR_dom_sf"/>
</dbReference>
<evidence type="ECO:0000313" key="2">
    <source>
        <dbReference type="EMBL" id="KAF9061637.1"/>
    </source>
</evidence>
<dbReference type="PANTHER" id="PTHR38926:SF72">
    <property type="entry name" value="IM:7136021-RELATED"/>
    <property type="match status" value="1"/>
</dbReference>
<keyword evidence="1" id="KW-1133">Transmembrane helix</keyword>
<dbReference type="OrthoDB" id="2269034at2759"/>
<evidence type="ECO:0008006" key="4">
    <source>
        <dbReference type="Google" id="ProtNLM"/>
    </source>
</evidence>
<dbReference type="AlphaFoldDB" id="A0A9P5U0Q0"/>
<dbReference type="Gene3D" id="3.80.10.10">
    <property type="entry name" value="Ribonuclease Inhibitor"/>
    <property type="match status" value="1"/>
</dbReference>
<proteinExistence type="predicted"/>
<organism evidence="2 3">
    <name type="scientific">Rhodocollybia butyracea</name>
    <dbReference type="NCBI Taxonomy" id="206335"/>
    <lineage>
        <taxon>Eukaryota</taxon>
        <taxon>Fungi</taxon>
        <taxon>Dikarya</taxon>
        <taxon>Basidiomycota</taxon>
        <taxon>Agaricomycotina</taxon>
        <taxon>Agaricomycetes</taxon>
        <taxon>Agaricomycetidae</taxon>
        <taxon>Agaricales</taxon>
        <taxon>Marasmiineae</taxon>
        <taxon>Omphalotaceae</taxon>
        <taxon>Rhodocollybia</taxon>
    </lineage>
</organism>
<evidence type="ECO:0000313" key="3">
    <source>
        <dbReference type="Proteomes" id="UP000772434"/>
    </source>
</evidence>
<protein>
    <recommendedName>
        <fullName evidence="4">F-box domain-containing protein</fullName>
    </recommendedName>
</protein>
<accession>A0A9P5U0Q0</accession>
<keyword evidence="1" id="KW-0812">Transmembrane</keyword>
<keyword evidence="3" id="KW-1185">Reference proteome</keyword>
<keyword evidence="1" id="KW-0472">Membrane</keyword>
<name>A0A9P5U0Q0_9AGAR</name>
<sequence length="885" mass="99661">MLALVDRDIEGHNSEVAFPETQRTTLLSLLSPIRNLPNETLLHIFQDVCENNVLQCYPWQLEDDEPPTDLRFPVITYLPTMAISSVCSRWRGIALSSPDLWTNLTVETHTTFLDEDQIFHVFAGFIATVCRYLERSRDWPLRLELTIYGSCTAEVPCLDLLTRHASRWKMLKYSGSHYLTDYHVPSHLHFSLLADLNILRSTGLGHFEHFPRLCALSTFAATRPTSGVVYDQLNHLSFYGQSWSDLVETLRGCPSLKSLKLGYASPDVEGTLGTWHKITSFSLIIADGSDTIFSYFNFPSLKKLMVKGGPGAKLTAKAFTSFISRSSCMITTFILQDLSLPDLYLIAVLQVMPALLHLEVHDSAWWSAYQSPITSHFISSLTHHASPSTSLVPKLHSLYLTSRALDPFDDAAAFVRMVESRWYKPGSDLSMEMLAKGRSSIRSVVLKAIQREVDADIYQPLRILDAEGLRVVVSGTNGVQDVCEKNLFQCYPRWLDEDGPPTELTSPVITYLPTMAISSVCSRWRKLSLSTPSLWANLTVETHGTSDLDEDEIPDTFAGFIGTVTRYLERSRDWPLRLELTIYGSLNSNKEVPCLDLLTRHTSRWKMLKYSGCRYLTHYHVPSHLNFSLLADLNILESSGLGHFEHFPGLCALSTLAPIRPTSGVLYHQLNHLTLHGRNLVVKGGLNGKPTSKAFTSFISRSSCMITAFTLRDLSLPDQDLIAVLQVMPALLHLEVHESLPYSMYHSPITSHFISCLTHRESTSISLVPNLHTFYLESRAVGSFDDAAFVSMVESRWFKPGSALAVEMLAKGEVLFDLSFSRLLGEKLMRISIDRCVFWTRRIESSGFWNEWSAGIIIWVMSLRCAVLFWIAATVLSGILRLRLN</sequence>
<evidence type="ECO:0000256" key="1">
    <source>
        <dbReference type="SAM" id="Phobius"/>
    </source>
</evidence>
<dbReference type="SUPFAM" id="SSF81383">
    <property type="entry name" value="F-box domain"/>
    <property type="match status" value="1"/>
</dbReference>
<dbReference type="SUPFAM" id="SSF52047">
    <property type="entry name" value="RNI-like"/>
    <property type="match status" value="1"/>
</dbReference>
<dbReference type="PANTHER" id="PTHR38926">
    <property type="entry name" value="F-BOX DOMAIN CONTAINING PROTEIN, EXPRESSED"/>
    <property type="match status" value="1"/>
</dbReference>
<dbReference type="InterPro" id="IPR036047">
    <property type="entry name" value="F-box-like_dom_sf"/>
</dbReference>
<dbReference type="Proteomes" id="UP000772434">
    <property type="component" value="Unassembled WGS sequence"/>
</dbReference>